<name>A0A1G5PV13_9GAMM</name>
<evidence type="ECO:0000256" key="3">
    <source>
        <dbReference type="ARBA" id="ARBA00023237"/>
    </source>
</evidence>
<dbReference type="GO" id="GO:0009279">
    <property type="term" value="C:cell outer membrane"/>
    <property type="evidence" value="ECO:0007669"/>
    <property type="project" value="UniProtKB-SubCell"/>
</dbReference>
<organism evidence="8 9">
    <name type="scientific">Thiohalomonas denitrificans</name>
    <dbReference type="NCBI Taxonomy" id="415747"/>
    <lineage>
        <taxon>Bacteria</taxon>
        <taxon>Pseudomonadati</taxon>
        <taxon>Pseudomonadota</taxon>
        <taxon>Gammaproteobacteria</taxon>
        <taxon>Thiohalomonadales</taxon>
        <taxon>Thiohalomonadaceae</taxon>
        <taxon>Thiohalomonas</taxon>
    </lineage>
</organism>
<keyword evidence="3" id="KW-0998">Cell outer membrane</keyword>
<dbReference type="OrthoDB" id="9815217at2"/>
<evidence type="ECO:0000259" key="7">
    <source>
        <dbReference type="PROSITE" id="PS51123"/>
    </source>
</evidence>
<dbReference type="RefSeq" id="WP_092993023.1">
    <property type="nucleotide sequence ID" value="NZ_FMWD01000002.1"/>
</dbReference>
<feature type="coiled-coil region" evidence="5">
    <location>
        <begin position="83"/>
        <end position="117"/>
    </location>
</feature>
<dbReference type="PROSITE" id="PS51123">
    <property type="entry name" value="OMPA_2"/>
    <property type="match status" value="1"/>
</dbReference>
<keyword evidence="9" id="KW-1185">Reference proteome</keyword>
<sequence>MKRIPALLAVALVSACASAPTHSTPELDEVRATYRAVSDVPEIRANAAYFLHQADAAIARADNTLDTAEYDHQIYMARRYLEMAQAATKRELSEREVEQLTEQHNQLRRELRTEQEAENARRSKVLETELAAMEATRVERGIMVTLHDLLFTPGRADLSPSARDELRSVSNFLRNHPDRVLVVEGHTDGLANTNYNRMLSKGRAYAVKQALVAQGIDPDRIISRGYGEARPIANNRTESGRQLNRRVDLVILAEGTAPPEPGETN</sequence>
<dbReference type="Pfam" id="PF14346">
    <property type="entry name" value="DUF4398"/>
    <property type="match status" value="1"/>
</dbReference>
<dbReference type="PANTHER" id="PTHR30329:SF21">
    <property type="entry name" value="LIPOPROTEIN YIAD-RELATED"/>
    <property type="match status" value="1"/>
</dbReference>
<feature type="domain" description="OmpA-like" evidence="7">
    <location>
        <begin position="138"/>
        <end position="255"/>
    </location>
</feature>
<dbReference type="Proteomes" id="UP000199648">
    <property type="component" value="Unassembled WGS sequence"/>
</dbReference>
<comment type="subcellular location">
    <subcellularLocation>
        <location evidence="1">Cell outer membrane</location>
    </subcellularLocation>
</comment>
<dbReference type="PRINTS" id="PR01021">
    <property type="entry name" value="OMPADOMAIN"/>
</dbReference>
<keyword evidence="6" id="KW-0732">Signal</keyword>
<evidence type="ECO:0000256" key="2">
    <source>
        <dbReference type="ARBA" id="ARBA00023136"/>
    </source>
</evidence>
<reference evidence="8 9" key="1">
    <citation type="submission" date="2016-10" db="EMBL/GenBank/DDBJ databases">
        <authorList>
            <person name="de Groot N.N."/>
        </authorList>
    </citation>
    <scope>NUCLEOTIDE SEQUENCE [LARGE SCALE GENOMIC DNA]</scope>
    <source>
        <strain evidence="8 9">HLD2</strain>
    </source>
</reference>
<evidence type="ECO:0000313" key="8">
    <source>
        <dbReference type="EMBL" id="SCZ53257.1"/>
    </source>
</evidence>
<dbReference type="InterPro" id="IPR036737">
    <property type="entry name" value="OmpA-like_sf"/>
</dbReference>
<dbReference type="InterPro" id="IPR006665">
    <property type="entry name" value="OmpA-like"/>
</dbReference>
<dbReference type="STRING" id="415747.SAMN03097708_00898"/>
<feature type="chain" id="PRO_5011539859" evidence="6">
    <location>
        <begin position="20"/>
        <end position="265"/>
    </location>
</feature>
<gene>
    <name evidence="8" type="ORF">SAMN03097708_00898</name>
</gene>
<keyword evidence="5" id="KW-0175">Coiled coil</keyword>
<dbReference type="InterPro" id="IPR050330">
    <property type="entry name" value="Bact_OuterMem_StrucFunc"/>
</dbReference>
<dbReference type="EMBL" id="FMWD01000002">
    <property type="protein sequence ID" value="SCZ53257.1"/>
    <property type="molecule type" value="Genomic_DNA"/>
</dbReference>
<evidence type="ECO:0000256" key="1">
    <source>
        <dbReference type="ARBA" id="ARBA00004442"/>
    </source>
</evidence>
<evidence type="ECO:0000256" key="5">
    <source>
        <dbReference type="SAM" id="Coils"/>
    </source>
</evidence>
<dbReference type="Pfam" id="PF00691">
    <property type="entry name" value="OmpA"/>
    <property type="match status" value="1"/>
</dbReference>
<dbReference type="InterPro" id="IPR006664">
    <property type="entry name" value="OMP_bac"/>
</dbReference>
<accession>A0A1G5PV13</accession>
<dbReference type="AlphaFoldDB" id="A0A1G5PV13"/>
<proteinExistence type="predicted"/>
<dbReference type="PANTHER" id="PTHR30329">
    <property type="entry name" value="STATOR ELEMENT OF FLAGELLAR MOTOR COMPLEX"/>
    <property type="match status" value="1"/>
</dbReference>
<protein>
    <submittedName>
        <fullName evidence="8">Outer membrane protein OmpA</fullName>
    </submittedName>
</protein>
<dbReference type="PROSITE" id="PS51257">
    <property type="entry name" value="PROKAR_LIPOPROTEIN"/>
    <property type="match status" value="1"/>
</dbReference>
<feature type="signal peptide" evidence="6">
    <location>
        <begin position="1"/>
        <end position="19"/>
    </location>
</feature>
<dbReference type="Gene3D" id="3.30.1330.60">
    <property type="entry name" value="OmpA-like domain"/>
    <property type="match status" value="1"/>
</dbReference>
<evidence type="ECO:0000313" key="9">
    <source>
        <dbReference type="Proteomes" id="UP000199648"/>
    </source>
</evidence>
<evidence type="ECO:0000256" key="4">
    <source>
        <dbReference type="PROSITE-ProRule" id="PRU00473"/>
    </source>
</evidence>
<dbReference type="SUPFAM" id="SSF103088">
    <property type="entry name" value="OmpA-like"/>
    <property type="match status" value="1"/>
</dbReference>
<keyword evidence="2 4" id="KW-0472">Membrane</keyword>
<evidence type="ECO:0000256" key="6">
    <source>
        <dbReference type="SAM" id="SignalP"/>
    </source>
</evidence>
<dbReference type="InterPro" id="IPR025511">
    <property type="entry name" value="DUF4398"/>
</dbReference>
<dbReference type="CDD" id="cd07185">
    <property type="entry name" value="OmpA_C-like"/>
    <property type="match status" value="1"/>
</dbReference>